<dbReference type="PANTHER" id="PTHR40640">
    <property type="entry name" value="ANCHORED GLYCOPROTEIN, PUTATIVE (AFU_ORTHOLOGUE AFUA_8G04860)-RELATED"/>
    <property type="match status" value="1"/>
</dbReference>
<evidence type="ECO:0000256" key="1">
    <source>
        <dbReference type="SAM" id="MobiDB-lite"/>
    </source>
</evidence>
<dbReference type="KEGG" id="trg:TRUGW13939_01174"/>
<name>A0A7H8QKM6_TALRU</name>
<dbReference type="Proteomes" id="UP000509510">
    <property type="component" value="Chromosome I"/>
</dbReference>
<organism evidence="3 4">
    <name type="scientific">Talaromyces rugulosus</name>
    <name type="common">Penicillium rugulosum</name>
    <dbReference type="NCBI Taxonomy" id="121627"/>
    <lineage>
        <taxon>Eukaryota</taxon>
        <taxon>Fungi</taxon>
        <taxon>Dikarya</taxon>
        <taxon>Ascomycota</taxon>
        <taxon>Pezizomycotina</taxon>
        <taxon>Eurotiomycetes</taxon>
        <taxon>Eurotiomycetidae</taxon>
        <taxon>Eurotiales</taxon>
        <taxon>Trichocomaceae</taxon>
        <taxon>Talaromyces</taxon>
        <taxon>Talaromyces sect. Islandici</taxon>
    </lineage>
</organism>
<dbReference type="EMBL" id="CP055898">
    <property type="protein sequence ID" value="QKX54091.1"/>
    <property type="molecule type" value="Genomic_DNA"/>
</dbReference>
<proteinExistence type="predicted"/>
<feature type="region of interest" description="Disordered" evidence="1">
    <location>
        <begin position="148"/>
        <end position="216"/>
    </location>
</feature>
<feature type="signal peptide" evidence="2">
    <location>
        <begin position="1"/>
        <end position="17"/>
    </location>
</feature>
<sequence>MHHSVIAPLALLGSAVALHQTTTLFIPGFDQQPLVASIAGSDSTATTYAIKCAPGTSSDECGAGAGFTLIEGPKTAHMEMIDGDASIFSLAENCVLKGTSTAICTNTAAGSEANFPGTSTLTYANEDLASAMIVVTVTAGDVNTAPASTAASATAPTATATAASTSTAAGTGSDTTTATGTIGSTSTSGSASTGTTTGTSTGAASSSADSSSVSTGGLPRITGNVELAIGGAAVVMALAGF</sequence>
<evidence type="ECO:0000313" key="4">
    <source>
        <dbReference type="Proteomes" id="UP000509510"/>
    </source>
</evidence>
<keyword evidence="2" id="KW-0732">Signal</keyword>
<evidence type="ECO:0008006" key="5">
    <source>
        <dbReference type="Google" id="ProtNLM"/>
    </source>
</evidence>
<dbReference type="AlphaFoldDB" id="A0A7H8QKM6"/>
<dbReference type="GeneID" id="55988687"/>
<keyword evidence="4" id="KW-1185">Reference proteome</keyword>
<feature type="chain" id="PRO_5028875784" description="GPI anchored cell wall protein" evidence="2">
    <location>
        <begin position="18"/>
        <end position="241"/>
    </location>
</feature>
<dbReference type="OrthoDB" id="4991875at2759"/>
<evidence type="ECO:0000256" key="2">
    <source>
        <dbReference type="SAM" id="SignalP"/>
    </source>
</evidence>
<dbReference type="RefSeq" id="XP_035340270.1">
    <property type="nucleotide sequence ID" value="XM_035484377.1"/>
</dbReference>
<evidence type="ECO:0000313" key="3">
    <source>
        <dbReference type="EMBL" id="QKX54091.1"/>
    </source>
</evidence>
<protein>
    <recommendedName>
        <fullName evidence="5">GPI anchored cell wall protein</fullName>
    </recommendedName>
</protein>
<reference evidence="4" key="1">
    <citation type="submission" date="2020-06" db="EMBL/GenBank/DDBJ databases">
        <title>A chromosome-scale genome assembly of Talaromyces rugulosus W13939.</title>
        <authorList>
            <person name="Wang B."/>
            <person name="Guo L."/>
            <person name="Ye K."/>
            <person name="Wang L."/>
        </authorList>
    </citation>
    <scope>NUCLEOTIDE SEQUENCE [LARGE SCALE GENOMIC DNA]</scope>
    <source>
        <strain evidence="4">W13939</strain>
    </source>
</reference>
<gene>
    <name evidence="3" type="ORF">TRUGW13939_01174</name>
</gene>
<dbReference type="PANTHER" id="PTHR40640:SF1">
    <property type="entry name" value="ANCHORED GLYCOPROTEIN, PUTATIVE (AFU_ORTHOLOGUE AFUA_8G04860)-RELATED"/>
    <property type="match status" value="1"/>
</dbReference>
<accession>A0A7H8QKM6</accession>